<evidence type="ECO:0008006" key="3">
    <source>
        <dbReference type="Google" id="ProtNLM"/>
    </source>
</evidence>
<sequence length="284" mass="32380">MHGAEAEMTGINGSSMVEDEDFIKLLGLIDNCPKSCIIYKRRKGTIKSINIINHFNIQEDFQRVGYIAIIRKTPEGDTWFRTSQCFLASATKKSILTTYHSVASDVSFIYAFFHSKHYILIYKIPPSPIISNREIDYALFKLPKYSLIPWKTGFVDKIVGKPEMDKLVHIITNRTIEKTAHSIEANVIETPIDMKNYVNESEFLIDKSGIKGDSGAPVLDKDWGLRGMYRGGIHGGQRHFGLCANIIYIVQDIKIKQPFSEKNFKNFQKAFLALSNCTKFRKKI</sequence>
<comment type="caution">
    <text evidence="1">The sequence shown here is derived from an EMBL/GenBank/DDBJ whole genome shotgun (WGS) entry which is preliminary data.</text>
</comment>
<protein>
    <recommendedName>
        <fullName evidence="3">Serine protease</fullName>
    </recommendedName>
</protein>
<accession>A0A9Q1CX44</accession>
<evidence type="ECO:0000313" key="1">
    <source>
        <dbReference type="EMBL" id="KAJ8250542.1"/>
    </source>
</evidence>
<organism evidence="1 2">
    <name type="scientific">Conger conger</name>
    <name type="common">Conger eel</name>
    <name type="synonym">Muraena conger</name>
    <dbReference type="NCBI Taxonomy" id="82655"/>
    <lineage>
        <taxon>Eukaryota</taxon>
        <taxon>Metazoa</taxon>
        <taxon>Chordata</taxon>
        <taxon>Craniata</taxon>
        <taxon>Vertebrata</taxon>
        <taxon>Euteleostomi</taxon>
        <taxon>Actinopterygii</taxon>
        <taxon>Neopterygii</taxon>
        <taxon>Teleostei</taxon>
        <taxon>Anguilliformes</taxon>
        <taxon>Congridae</taxon>
        <taxon>Conger</taxon>
    </lineage>
</organism>
<reference evidence="1" key="1">
    <citation type="journal article" date="2023" name="Science">
        <title>Genome structures resolve the early diversification of teleost fishes.</title>
        <authorList>
            <person name="Parey E."/>
            <person name="Louis A."/>
            <person name="Montfort J."/>
            <person name="Bouchez O."/>
            <person name="Roques C."/>
            <person name="Iampietro C."/>
            <person name="Lluch J."/>
            <person name="Castinel A."/>
            <person name="Donnadieu C."/>
            <person name="Desvignes T."/>
            <person name="Floi Bucao C."/>
            <person name="Jouanno E."/>
            <person name="Wen M."/>
            <person name="Mejri S."/>
            <person name="Dirks R."/>
            <person name="Jansen H."/>
            <person name="Henkel C."/>
            <person name="Chen W.J."/>
            <person name="Zahm M."/>
            <person name="Cabau C."/>
            <person name="Klopp C."/>
            <person name="Thompson A.W."/>
            <person name="Robinson-Rechavi M."/>
            <person name="Braasch I."/>
            <person name="Lecointre G."/>
            <person name="Bobe J."/>
            <person name="Postlethwait J.H."/>
            <person name="Berthelot C."/>
            <person name="Roest Crollius H."/>
            <person name="Guiguen Y."/>
        </authorList>
    </citation>
    <scope>NUCLEOTIDE SEQUENCE</scope>
    <source>
        <strain evidence="1">Concon-B</strain>
    </source>
</reference>
<evidence type="ECO:0000313" key="2">
    <source>
        <dbReference type="Proteomes" id="UP001152803"/>
    </source>
</evidence>
<dbReference type="OrthoDB" id="10548896at2759"/>
<proteinExistence type="predicted"/>
<dbReference type="AlphaFoldDB" id="A0A9Q1CX44"/>
<dbReference type="InterPro" id="IPR009003">
    <property type="entry name" value="Peptidase_S1_PA"/>
</dbReference>
<dbReference type="Proteomes" id="UP001152803">
    <property type="component" value="Unassembled WGS sequence"/>
</dbReference>
<gene>
    <name evidence="1" type="ORF">COCON_G00224640</name>
</gene>
<dbReference type="EMBL" id="JAFJMO010000018">
    <property type="protein sequence ID" value="KAJ8250542.1"/>
    <property type="molecule type" value="Genomic_DNA"/>
</dbReference>
<keyword evidence="2" id="KW-1185">Reference proteome</keyword>
<name>A0A9Q1CX44_CONCO</name>
<dbReference type="SUPFAM" id="SSF50494">
    <property type="entry name" value="Trypsin-like serine proteases"/>
    <property type="match status" value="1"/>
</dbReference>